<accession>A0A1H6SEG4</accession>
<name>A0A1H6SEG4_9ACTN</name>
<sequence>MAATARNGRWPPPTYLTGSAAPDFAGSASGAGPHRLAQYPMLKVLAPAARVRFQSTPLIR</sequence>
<evidence type="ECO:0000256" key="1">
    <source>
        <dbReference type="SAM" id="MobiDB-lite"/>
    </source>
</evidence>
<gene>
    <name evidence="2" type="ORF">SAMN05443287_101562</name>
</gene>
<evidence type="ECO:0000313" key="3">
    <source>
        <dbReference type="Proteomes" id="UP000198707"/>
    </source>
</evidence>
<dbReference type="AlphaFoldDB" id="A0A1H6SEG4"/>
<evidence type="ECO:0000313" key="2">
    <source>
        <dbReference type="EMBL" id="SEI63167.1"/>
    </source>
</evidence>
<feature type="region of interest" description="Disordered" evidence="1">
    <location>
        <begin position="1"/>
        <end position="29"/>
    </location>
</feature>
<reference evidence="3" key="1">
    <citation type="submission" date="2016-10" db="EMBL/GenBank/DDBJ databases">
        <authorList>
            <person name="Varghese N."/>
            <person name="Submissions S."/>
        </authorList>
    </citation>
    <scope>NUCLEOTIDE SEQUENCE [LARGE SCALE GENOMIC DNA]</scope>
    <source>
        <strain evidence="3">CGMCC 4.7038</strain>
    </source>
</reference>
<dbReference type="EMBL" id="FNYV01000001">
    <property type="protein sequence ID" value="SEI63167.1"/>
    <property type="molecule type" value="Genomic_DNA"/>
</dbReference>
<proteinExistence type="predicted"/>
<organism evidence="2 3">
    <name type="scientific">Micromonospora phaseoli</name>
    <dbReference type="NCBI Taxonomy" id="1144548"/>
    <lineage>
        <taxon>Bacteria</taxon>
        <taxon>Bacillati</taxon>
        <taxon>Actinomycetota</taxon>
        <taxon>Actinomycetes</taxon>
        <taxon>Micromonosporales</taxon>
        <taxon>Micromonosporaceae</taxon>
        <taxon>Micromonospora</taxon>
    </lineage>
</organism>
<protein>
    <submittedName>
        <fullName evidence="2">Uncharacterized protein</fullName>
    </submittedName>
</protein>
<dbReference type="Proteomes" id="UP000198707">
    <property type="component" value="Unassembled WGS sequence"/>
</dbReference>
<keyword evidence="3" id="KW-1185">Reference proteome</keyword>